<dbReference type="GO" id="GO:0003677">
    <property type="term" value="F:DNA binding"/>
    <property type="evidence" value="ECO:0007669"/>
    <property type="project" value="InterPro"/>
</dbReference>
<accession>A0A0C5BCX4</accession>
<evidence type="ECO:0000259" key="1">
    <source>
        <dbReference type="Pfam" id="PF12728"/>
    </source>
</evidence>
<name>A0A0C5BCX4_9PSEU</name>
<gene>
    <name evidence="2" type="ORF">pCM32.4</name>
</gene>
<geneLocation type="plasmid" evidence="2">
    <name>pCM32</name>
</geneLocation>
<proteinExistence type="predicted"/>
<dbReference type="Pfam" id="PF12728">
    <property type="entry name" value="HTH_17"/>
    <property type="match status" value="1"/>
</dbReference>
<dbReference type="InterPro" id="IPR010093">
    <property type="entry name" value="SinI_DNA-bd"/>
</dbReference>
<dbReference type="InterPro" id="IPR041657">
    <property type="entry name" value="HTH_17"/>
</dbReference>
<reference evidence="2" key="1">
    <citation type="journal article" date="2015" name="Appl. Microbiol. Biotechnol.">
        <title>Characterization of the chromosomal integration of Saccharopolyspora plasmid pCM32 and its application to improve production of spinosyn in Saccharopolyspora spinosa.</title>
        <authorList>
            <person name="Chen J."/>
            <person name="Xia H."/>
            <person name="Dang F."/>
            <person name="Xu Q."/>
            <person name="Li W."/>
            <person name="Qin Z."/>
        </authorList>
    </citation>
    <scope>NUCLEOTIDE SEQUENCE</scope>
    <source>
        <strain evidence="2">YIM 61095</strain>
        <plasmid evidence="2">pCM32</plasmid>
    </source>
</reference>
<dbReference type="NCBIfam" id="TIGR01764">
    <property type="entry name" value="excise"/>
    <property type="match status" value="1"/>
</dbReference>
<protein>
    <submittedName>
        <fullName evidence="2">Transcriptional regulator</fullName>
    </submittedName>
</protein>
<dbReference type="EMBL" id="KM260754">
    <property type="protein sequence ID" value="AJM87321.1"/>
    <property type="molecule type" value="Genomic_DNA"/>
</dbReference>
<dbReference type="AlphaFoldDB" id="A0A0C5BCX4"/>
<evidence type="ECO:0000313" key="2">
    <source>
        <dbReference type="EMBL" id="AJM87321.1"/>
    </source>
</evidence>
<keyword evidence="2" id="KW-0614">Plasmid</keyword>
<feature type="domain" description="Helix-turn-helix" evidence="1">
    <location>
        <begin position="40"/>
        <end position="91"/>
    </location>
</feature>
<organism evidence="2">
    <name type="scientific">Saccharopolyspora endophytica</name>
    <dbReference type="NCBI Taxonomy" id="543886"/>
    <lineage>
        <taxon>Bacteria</taxon>
        <taxon>Bacillati</taxon>
        <taxon>Actinomycetota</taxon>
        <taxon>Actinomycetes</taxon>
        <taxon>Pseudonocardiales</taxon>
        <taxon>Pseudonocardiaceae</taxon>
        <taxon>Saccharopolyspora</taxon>
    </lineage>
</organism>
<dbReference type="InterPro" id="IPR009061">
    <property type="entry name" value="DNA-bd_dom_put_sf"/>
</dbReference>
<sequence length="102" mass="10840">MQGSQALGRTTKRPWSVRAHRPGQGISVWRPKMQFEGSRMYRVKAVAEALDVSVNTIYRAIDSGALKALKIGNGKGAVRIPGSALNAYLGNCALGADEGVIA</sequence>
<dbReference type="SUPFAM" id="SSF46955">
    <property type="entry name" value="Putative DNA-binding domain"/>
    <property type="match status" value="1"/>
</dbReference>